<evidence type="ECO:0000313" key="2">
    <source>
        <dbReference type="Proteomes" id="UP000247810"/>
    </source>
</evidence>
<proteinExistence type="predicted"/>
<reference evidence="1 2" key="1">
    <citation type="submission" date="2018-02" db="EMBL/GenBank/DDBJ databases">
        <title>The genomes of Aspergillus section Nigri reveals drivers in fungal speciation.</title>
        <authorList>
            <consortium name="DOE Joint Genome Institute"/>
            <person name="Vesth T.C."/>
            <person name="Nybo J."/>
            <person name="Theobald S."/>
            <person name="Brandl J."/>
            <person name="Frisvad J.C."/>
            <person name="Nielsen K.F."/>
            <person name="Lyhne E.K."/>
            <person name="Kogle M.E."/>
            <person name="Kuo A."/>
            <person name="Riley R."/>
            <person name="Clum A."/>
            <person name="Nolan M."/>
            <person name="Lipzen A."/>
            <person name="Salamov A."/>
            <person name="Henrissat B."/>
            <person name="Wiebenga A."/>
            <person name="De vries R.P."/>
            <person name="Grigoriev I.V."/>
            <person name="Mortensen U.H."/>
            <person name="Andersen M.R."/>
            <person name="Baker S.E."/>
        </authorList>
    </citation>
    <scope>NUCLEOTIDE SEQUENCE [LARGE SCALE GENOMIC DNA]</scope>
    <source>
        <strain evidence="1 2">CBS 707.79</strain>
    </source>
</reference>
<dbReference type="Proteomes" id="UP000247810">
    <property type="component" value="Unassembled WGS sequence"/>
</dbReference>
<dbReference type="AlphaFoldDB" id="A0A319DLK5"/>
<accession>A0A319DLK5</accession>
<gene>
    <name evidence="1" type="ORF">BO71DRAFT_122117</name>
</gene>
<dbReference type="EMBL" id="KZ825822">
    <property type="protein sequence ID" value="PYH97614.1"/>
    <property type="molecule type" value="Genomic_DNA"/>
</dbReference>
<keyword evidence="2" id="KW-1185">Reference proteome</keyword>
<name>A0A319DLK5_9EURO</name>
<evidence type="ECO:0000313" key="1">
    <source>
        <dbReference type="EMBL" id="PYH97614.1"/>
    </source>
</evidence>
<protein>
    <submittedName>
        <fullName evidence="1">Uncharacterized protein</fullName>
    </submittedName>
</protein>
<sequence length="113" mass="12043">MVTFLARLFLRNGLRCRSPGGWIRLSVAAQCLAVMANRTAIGAAGCHPPPTGVTLADVFVMSILACPHVRALHLSIPPPFSPRPGAVRNGRVVADSPLRATPWQTLSANVPPW</sequence>
<dbReference type="VEuPathDB" id="FungiDB:BO71DRAFT_122117"/>
<organism evidence="1 2">
    <name type="scientific">Aspergillus ellipticus CBS 707.79</name>
    <dbReference type="NCBI Taxonomy" id="1448320"/>
    <lineage>
        <taxon>Eukaryota</taxon>
        <taxon>Fungi</taxon>
        <taxon>Dikarya</taxon>
        <taxon>Ascomycota</taxon>
        <taxon>Pezizomycotina</taxon>
        <taxon>Eurotiomycetes</taxon>
        <taxon>Eurotiomycetidae</taxon>
        <taxon>Eurotiales</taxon>
        <taxon>Aspergillaceae</taxon>
        <taxon>Aspergillus</taxon>
        <taxon>Aspergillus subgen. Circumdati</taxon>
    </lineage>
</organism>